<name>A0A0L8HZ33_OCTBM</name>
<dbReference type="EMBL" id="KQ416950">
    <property type="protein sequence ID" value="KOF94503.1"/>
    <property type="molecule type" value="Genomic_DNA"/>
</dbReference>
<protein>
    <submittedName>
        <fullName evidence="1">Uncharacterized protein</fullName>
    </submittedName>
</protein>
<evidence type="ECO:0000313" key="1">
    <source>
        <dbReference type="EMBL" id="KOF94503.1"/>
    </source>
</evidence>
<dbReference type="AlphaFoldDB" id="A0A0L8HZ33"/>
<sequence>MPNDDSIVTTATVTTYRSIFSPQRASLHFHFKRKAAVRTTTTIATTAQLMTEMCTGESNTSVWHEIMKVLKGNSYNRYFRPEKESGNITVVFVNVYVESVGIMDSSKV</sequence>
<accession>A0A0L8HZ33</accession>
<reference evidence="1" key="1">
    <citation type="submission" date="2015-07" db="EMBL/GenBank/DDBJ databases">
        <title>MeaNS - Measles Nucleotide Surveillance Program.</title>
        <authorList>
            <person name="Tran T."/>
            <person name="Druce J."/>
        </authorList>
    </citation>
    <scope>NUCLEOTIDE SEQUENCE</scope>
    <source>
        <strain evidence="1">UCB-OBI-ISO-001</strain>
        <tissue evidence="1">Gonad</tissue>
    </source>
</reference>
<organism evidence="1">
    <name type="scientific">Octopus bimaculoides</name>
    <name type="common">California two-spotted octopus</name>
    <dbReference type="NCBI Taxonomy" id="37653"/>
    <lineage>
        <taxon>Eukaryota</taxon>
        <taxon>Metazoa</taxon>
        <taxon>Spiralia</taxon>
        <taxon>Lophotrochozoa</taxon>
        <taxon>Mollusca</taxon>
        <taxon>Cephalopoda</taxon>
        <taxon>Coleoidea</taxon>
        <taxon>Octopodiformes</taxon>
        <taxon>Octopoda</taxon>
        <taxon>Incirrata</taxon>
        <taxon>Octopodidae</taxon>
        <taxon>Octopus</taxon>
    </lineage>
</organism>
<proteinExistence type="predicted"/>
<gene>
    <name evidence="1" type="ORF">OCBIM_22001648mg</name>
</gene>